<dbReference type="InterPro" id="IPR022687">
    <property type="entry name" value="HTH_DTXR"/>
</dbReference>
<keyword evidence="9" id="KW-0010">Activator</keyword>
<evidence type="ECO:0000256" key="10">
    <source>
        <dbReference type="ARBA" id="ARBA00023163"/>
    </source>
</evidence>
<evidence type="ECO:0000256" key="7">
    <source>
        <dbReference type="ARBA" id="ARBA00023015"/>
    </source>
</evidence>
<dbReference type="Pfam" id="PF04023">
    <property type="entry name" value="FeoA"/>
    <property type="match status" value="1"/>
</dbReference>
<proteinExistence type="inferred from homology"/>
<evidence type="ECO:0000256" key="8">
    <source>
        <dbReference type="ARBA" id="ARBA00023125"/>
    </source>
</evidence>
<keyword evidence="7" id="KW-0805">Transcription regulation</keyword>
<dbReference type="PANTHER" id="PTHR33238:SF11">
    <property type="entry name" value="TRANSCRIPTIONAL REGULATOR MNTR"/>
    <property type="match status" value="1"/>
</dbReference>
<keyword evidence="4" id="KW-0963">Cytoplasm</keyword>
<reference evidence="14 15" key="1">
    <citation type="journal article" date="2019" name="Nat. Microbiol.">
        <title>Mediterranean grassland soil C-N compound turnover is dependent on rainfall and depth, and is mediated by genomically divergent microorganisms.</title>
        <authorList>
            <person name="Diamond S."/>
            <person name="Andeer P.F."/>
            <person name="Li Z."/>
            <person name="Crits-Christoph A."/>
            <person name="Burstein D."/>
            <person name="Anantharaman K."/>
            <person name="Lane K.R."/>
            <person name="Thomas B.C."/>
            <person name="Pan C."/>
            <person name="Northen T.R."/>
            <person name="Banfield J.F."/>
        </authorList>
    </citation>
    <scope>NUCLEOTIDE SEQUENCE [LARGE SCALE GENOMIC DNA]</scope>
    <source>
        <strain evidence="14">WS_8</strain>
    </source>
</reference>
<dbReference type="AlphaFoldDB" id="A0A538TVD4"/>
<evidence type="ECO:0000256" key="2">
    <source>
        <dbReference type="ARBA" id="ARBA00007871"/>
    </source>
</evidence>
<dbReference type="PANTHER" id="PTHR33238">
    <property type="entry name" value="IRON (METAL) DEPENDENT REPRESSOR, DTXR FAMILY"/>
    <property type="match status" value="1"/>
</dbReference>
<dbReference type="Gene3D" id="1.10.10.10">
    <property type="entry name" value="Winged helix-like DNA-binding domain superfamily/Winged helix DNA-binding domain"/>
    <property type="match status" value="1"/>
</dbReference>
<evidence type="ECO:0000256" key="4">
    <source>
        <dbReference type="ARBA" id="ARBA00022490"/>
    </source>
</evidence>
<evidence type="ECO:0000256" key="9">
    <source>
        <dbReference type="ARBA" id="ARBA00023159"/>
    </source>
</evidence>
<dbReference type="SUPFAM" id="SSF50037">
    <property type="entry name" value="C-terminal domain of transcriptional repressors"/>
    <property type="match status" value="1"/>
</dbReference>
<comment type="similarity">
    <text evidence="2">Belongs to the DtxR/MntR family.</text>
</comment>
<evidence type="ECO:0000313" key="14">
    <source>
        <dbReference type="EMBL" id="TMQ67590.1"/>
    </source>
</evidence>
<keyword evidence="8" id="KW-0238">DNA-binding</keyword>
<dbReference type="PROSITE" id="PS50944">
    <property type="entry name" value="HTH_DTXR"/>
    <property type="match status" value="1"/>
</dbReference>
<keyword evidence="10" id="KW-0804">Transcription</keyword>
<dbReference type="InterPro" id="IPR036388">
    <property type="entry name" value="WH-like_DNA-bd_sf"/>
</dbReference>
<evidence type="ECO:0000256" key="12">
    <source>
        <dbReference type="ARBA" id="ARBA00032593"/>
    </source>
</evidence>
<dbReference type="InterPro" id="IPR036390">
    <property type="entry name" value="WH_DNA-bd_sf"/>
</dbReference>
<evidence type="ECO:0000256" key="3">
    <source>
        <dbReference type="ARBA" id="ARBA00011738"/>
    </source>
</evidence>
<keyword evidence="11" id="KW-0464">Manganese</keyword>
<organism evidence="14 15">
    <name type="scientific">Eiseniibacteriota bacterium</name>
    <dbReference type="NCBI Taxonomy" id="2212470"/>
    <lineage>
        <taxon>Bacteria</taxon>
        <taxon>Candidatus Eiseniibacteriota</taxon>
    </lineage>
</organism>
<dbReference type="InterPro" id="IPR022689">
    <property type="entry name" value="Iron_dep_repressor"/>
</dbReference>
<dbReference type="Gene3D" id="2.30.30.90">
    <property type="match status" value="1"/>
</dbReference>
<comment type="caution">
    <text evidence="14">The sequence shown here is derived from an EMBL/GenBank/DDBJ whole genome shotgun (WGS) entry which is preliminary data.</text>
</comment>
<dbReference type="InterPro" id="IPR008988">
    <property type="entry name" value="Transcriptional_repressor_C"/>
</dbReference>
<comment type="subcellular location">
    <subcellularLocation>
        <location evidence="1">Cytoplasm</location>
    </subcellularLocation>
</comment>
<dbReference type="Proteomes" id="UP000316609">
    <property type="component" value="Unassembled WGS sequence"/>
</dbReference>
<dbReference type="Pfam" id="PF01325">
    <property type="entry name" value="Fe_dep_repress"/>
    <property type="match status" value="1"/>
</dbReference>
<dbReference type="SMART" id="SM00529">
    <property type="entry name" value="HTH_DTXR"/>
    <property type="match status" value="1"/>
</dbReference>
<dbReference type="GO" id="GO:0003700">
    <property type="term" value="F:DNA-binding transcription factor activity"/>
    <property type="evidence" value="ECO:0007669"/>
    <property type="project" value="InterPro"/>
</dbReference>
<dbReference type="InterPro" id="IPR038157">
    <property type="entry name" value="FeoA_core_dom"/>
</dbReference>
<dbReference type="GO" id="GO:0005737">
    <property type="term" value="C:cytoplasm"/>
    <property type="evidence" value="ECO:0007669"/>
    <property type="project" value="UniProtKB-SubCell"/>
</dbReference>
<dbReference type="InterPro" id="IPR050536">
    <property type="entry name" value="DtxR_MntR_Metal-Reg"/>
</dbReference>
<dbReference type="SUPFAM" id="SSF47979">
    <property type="entry name" value="Iron-dependent repressor protein, dimerization domain"/>
    <property type="match status" value="1"/>
</dbReference>
<name>A0A538TVD4_UNCEI</name>
<dbReference type="SUPFAM" id="SSF46785">
    <property type="entry name" value="Winged helix' DNA-binding domain"/>
    <property type="match status" value="1"/>
</dbReference>
<gene>
    <name evidence="14" type="ORF">E6K78_04210</name>
</gene>
<dbReference type="GO" id="GO:0003677">
    <property type="term" value="F:DNA binding"/>
    <property type="evidence" value="ECO:0007669"/>
    <property type="project" value="UniProtKB-KW"/>
</dbReference>
<comment type="subunit">
    <text evidence="3">Homodimer.</text>
</comment>
<evidence type="ECO:0000259" key="13">
    <source>
        <dbReference type="PROSITE" id="PS50944"/>
    </source>
</evidence>
<dbReference type="InterPro" id="IPR001367">
    <property type="entry name" value="Fe_dep_repressor"/>
</dbReference>
<dbReference type="InterPro" id="IPR007167">
    <property type="entry name" value="Fe-transptr_FeoA-like"/>
</dbReference>
<evidence type="ECO:0000256" key="6">
    <source>
        <dbReference type="ARBA" id="ARBA00023004"/>
    </source>
</evidence>
<evidence type="ECO:0000313" key="15">
    <source>
        <dbReference type="Proteomes" id="UP000316609"/>
    </source>
</evidence>
<dbReference type="GO" id="GO:0046914">
    <property type="term" value="F:transition metal ion binding"/>
    <property type="evidence" value="ECO:0007669"/>
    <property type="project" value="InterPro"/>
</dbReference>
<evidence type="ECO:0000256" key="11">
    <source>
        <dbReference type="ARBA" id="ARBA00023211"/>
    </source>
</evidence>
<dbReference type="Pfam" id="PF02742">
    <property type="entry name" value="Fe_dep_repr_C"/>
    <property type="match status" value="1"/>
</dbReference>
<feature type="domain" description="HTH dtxR-type" evidence="13">
    <location>
        <begin position="4"/>
        <end position="65"/>
    </location>
</feature>
<evidence type="ECO:0000256" key="1">
    <source>
        <dbReference type="ARBA" id="ARBA00004496"/>
    </source>
</evidence>
<dbReference type="Gene3D" id="1.10.60.10">
    <property type="entry name" value="Iron dependent repressor, metal binding and dimerisation domain"/>
    <property type="match status" value="1"/>
</dbReference>
<protein>
    <recommendedName>
        <fullName evidence="12">Manganese transport regulator</fullName>
    </recommendedName>
</protein>
<sequence length="226" mass="25116">MARLSGSRQDYLKALYALAPQGEVVPTSRLAAHLSVSAPSVTNMLRRLAEEKLVLHKPRGGARLTARGRREAILMVRRHRILETFLVRVLGLDWAEVHADAEVLEHHISDRVLEAIDRVAGRPDFDPHGHPIPDPRGRMQRRTLLPLASLERGARAVVREIRDADGPRMARWRSAGLVPGASVRMREVQRLDDVFELEVAGERFVTGSEGLDGVLVERRGGAGHGR</sequence>
<dbReference type="GO" id="GO:0046983">
    <property type="term" value="F:protein dimerization activity"/>
    <property type="evidence" value="ECO:0007669"/>
    <property type="project" value="InterPro"/>
</dbReference>
<dbReference type="InterPro" id="IPR036421">
    <property type="entry name" value="Fe_dep_repressor_sf"/>
</dbReference>
<accession>A0A538TVD4</accession>
<evidence type="ECO:0000256" key="5">
    <source>
        <dbReference type="ARBA" id="ARBA00022491"/>
    </source>
</evidence>
<dbReference type="EMBL" id="VBOY01000035">
    <property type="protein sequence ID" value="TMQ67590.1"/>
    <property type="molecule type" value="Genomic_DNA"/>
</dbReference>
<keyword evidence="6" id="KW-0408">Iron</keyword>
<keyword evidence="5" id="KW-0678">Repressor</keyword>